<gene>
    <name evidence="1" type="ordered locus">DaAHT2_1857</name>
</gene>
<protein>
    <submittedName>
        <fullName evidence="1">Uncharacterized protein</fullName>
    </submittedName>
</protein>
<dbReference type="eggNOG" id="ENOG5032XDI">
    <property type="taxonomic scope" value="Bacteria"/>
</dbReference>
<reference evidence="2" key="1">
    <citation type="submission" date="2010-02" db="EMBL/GenBank/DDBJ databases">
        <title>Complete sequence of Desulfurivibrio alkaliphilus AHT2.</title>
        <authorList>
            <consortium name="US DOE Joint Genome Institute"/>
            <person name="Pitluck S."/>
            <person name="Chertkov O."/>
            <person name="Detter J.C."/>
            <person name="Han C."/>
            <person name="Tapia R."/>
            <person name="Larimer F."/>
            <person name="Land M."/>
            <person name="Hauser L."/>
            <person name="Kyrpides N."/>
            <person name="Mikhailova N."/>
            <person name="Sorokin D.Y."/>
            <person name="Muyzer G."/>
            <person name="Woyke T."/>
        </authorList>
    </citation>
    <scope>NUCLEOTIDE SEQUENCE [LARGE SCALE GENOMIC DNA]</scope>
    <source>
        <strain evidence="2">DSM 19089 / UNIQEM U267 / AHT2</strain>
    </source>
</reference>
<proteinExistence type="predicted"/>
<evidence type="ECO:0000313" key="2">
    <source>
        <dbReference type="Proteomes" id="UP000001508"/>
    </source>
</evidence>
<keyword evidence="2" id="KW-1185">Reference proteome</keyword>
<organism evidence="1 2">
    <name type="scientific">Desulfurivibrio alkaliphilus (strain DSM 19089 / UNIQEM U267 / AHT2)</name>
    <dbReference type="NCBI Taxonomy" id="589865"/>
    <lineage>
        <taxon>Bacteria</taxon>
        <taxon>Pseudomonadati</taxon>
        <taxon>Thermodesulfobacteriota</taxon>
        <taxon>Desulfobulbia</taxon>
        <taxon>Desulfobulbales</taxon>
        <taxon>Desulfobulbaceae</taxon>
        <taxon>Desulfurivibrio</taxon>
    </lineage>
</organism>
<accession>D6Z4R3</accession>
<dbReference type="EMBL" id="CP001940">
    <property type="protein sequence ID" value="ADH86538.1"/>
    <property type="molecule type" value="Genomic_DNA"/>
</dbReference>
<dbReference type="AlphaFoldDB" id="D6Z4R3"/>
<dbReference type="InParanoid" id="D6Z4R3"/>
<dbReference type="HOGENOM" id="CLU_1913654_0_0_7"/>
<sequence length="132" mass="15222">MAWEYERGGHRYKHRWSKDCAGFEPGRKGAVGKCPCHIDDKLARQILNQGVPFYDTEESPFPAVIYAFYDGVIYEAVPTNPGSSYHGYPWRGDLPGRLRPPRRIFRQLEAVAQKAGQLREYRKWMKKYGGLG</sequence>
<name>D6Z4R3_DESAT</name>
<dbReference type="Proteomes" id="UP000001508">
    <property type="component" value="Chromosome"/>
</dbReference>
<evidence type="ECO:0000313" key="1">
    <source>
        <dbReference type="EMBL" id="ADH86538.1"/>
    </source>
</evidence>
<dbReference type="KEGG" id="dak:DaAHT2_1857"/>
<dbReference type="STRING" id="589865.DaAHT2_1857"/>